<dbReference type="RefSeq" id="WP_345602652.1">
    <property type="nucleotide sequence ID" value="NZ_BAABJO010000001.1"/>
</dbReference>
<keyword evidence="4" id="KW-0032">Aminotransferase</keyword>
<dbReference type="Proteomes" id="UP001500804">
    <property type="component" value="Unassembled WGS sequence"/>
</dbReference>
<gene>
    <name evidence="4" type="ORF">GCM10023320_02770</name>
</gene>
<dbReference type="SUPFAM" id="SSF53383">
    <property type="entry name" value="PLP-dependent transferases"/>
    <property type="match status" value="1"/>
</dbReference>
<dbReference type="CDD" id="cd00616">
    <property type="entry name" value="AHBA_syn"/>
    <property type="match status" value="1"/>
</dbReference>
<dbReference type="Pfam" id="PF01041">
    <property type="entry name" value="DegT_DnrJ_EryC1"/>
    <property type="match status" value="1"/>
</dbReference>
<dbReference type="PIRSF" id="PIRSF000390">
    <property type="entry name" value="PLP_StrS"/>
    <property type="match status" value="1"/>
</dbReference>
<evidence type="ECO:0000256" key="2">
    <source>
        <dbReference type="ARBA" id="ARBA00037999"/>
    </source>
</evidence>
<dbReference type="Gene3D" id="3.90.1150.10">
    <property type="entry name" value="Aspartate Aminotransferase, domain 1"/>
    <property type="match status" value="1"/>
</dbReference>
<dbReference type="PANTHER" id="PTHR30244:SF36">
    <property type="entry name" value="3-OXO-GLUCOSE-6-PHOSPHATE:GLUTAMATE AMINOTRANSFERASE"/>
    <property type="match status" value="1"/>
</dbReference>
<keyword evidence="5" id="KW-1185">Reference proteome</keyword>
<evidence type="ECO:0000313" key="5">
    <source>
        <dbReference type="Proteomes" id="UP001500804"/>
    </source>
</evidence>
<organism evidence="4 5">
    <name type="scientific">Pseudonocardia adelaidensis</name>
    <dbReference type="NCBI Taxonomy" id="648754"/>
    <lineage>
        <taxon>Bacteria</taxon>
        <taxon>Bacillati</taxon>
        <taxon>Actinomycetota</taxon>
        <taxon>Actinomycetes</taxon>
        <taxon>Pseudonocardiales</taxon>
        <taxon>Pseudonocardiaceae</taxon>
        <taxon>Pseudonocardia</taxon>
    </lineage>
</organism>
<dbReference type="InterPro" id="IPR015421">
    <property type="entry name" value="PyrdxlP-dep_Trfase_major"/>
</dbReference>
<sequence length="369" mass="38620">MSGAVAVPFLDLAAVHLDLRDDLDVAWKEVLAHGRFIGGPEVAAFEAEFAAHCGVGHGVGVGNGTDALELIMAGLGIGPGDEVIVPGNTFVATVEAVRAVGARPRFVDVRPDTLLADPAAVAAAITRQTAAIVAVHLFGQMADVDALARLASQHGVALIEDAAQAHGARYLGRRPGGWGAGAAFSFYPGKNLGALGDGGAVVSDDAQLIDKIRLLADHGRSPSDRYVHEASGRNSRLDTLQAAALRIKLARLDRMNAARVAVVEQYRRGLPSWCVPVAEDPAAEAVYHLAVVQVPDRPRVTAALDAAGIGWGLHYPVPCHRQPPFAEYADGPLPVVEAAAERILSLPLSPGMTPEQVDLVCEVLHDVPI</sequence>
<proteinExistence type="inferred from homology"/>
<dbReference type="InterPro" id="IPR015422">
    <property type="entry name" value="PyrdxlP-dep_Trfase_small"/>
</dbReference>
<dbReference type="PANTHER" id="PTHR30244">
    <property type="entry name" value="TRANSAMINASE"/>
    <property type="match status" value="1"/>
</dbReference>
<keyword evidence="1 3" id="KW-0663">Pyridoxal phosphate</keyword>
<protein>
    <submittedName>
        <fullName evidence="4">DegT/DnrJ/EryC1/StrS family aminotransferase</fullName>
    </submittedName>
</protein>
<reference evidence="5" key="1">
    <citation type="journal article" date="2019" name="Int. J. Syst. Evol. Microbiol.">
        <title>The Global Catalogue of Microorganisms (GCM) 10K type strain sequencing project: providing services to taxonomists for standard genome sequencing and annotation.</title>
        <authorList>
            <consortium name="The Broad Institute Genomics Platform"/>
            <consortium name="The Broad Institute Genome Sequencing Center for Infectious Disease"/>
            <person name="Wu L."/>
            <person name="Ma J."/>
        </authorList>
    </citation>
    <scope>NUCLEOTIDE SEQUENCE [LARGE SCALE GENOMIC DNA]</scope>
    <source>
        <strain evidence="5">JCM 18302</strain>
    </source>
</reference>
<dbReference type="GO" id="GO:0008483">
    <property type="term" value="F:transaminase activity"/>
    <property type="evidence" value="ECO:0007669"/>
    <property type="project" value="UniProtKB-KW"/>
</dbReference>
<dbReference type="InterPro" id="IPR015424">
    <property type="entry name" value="PyrdxlP-dep_Trfase"/>
</dbReference>
<comment type="similarity">
    <text evidence="2 3">Belongs to the DegT/DnrJ/EryC1 family.</text>
</comment>
<evidence type="ECO:0000313" key="4">
    <source>
        <dbReference type="EMBL" id="GAA5110729.1"/>
    </source>
</evidence>
<accession>A0ABP9N6G1</accession>
<evidence type="ECO:0000256" key="3">
    <source>
        <dbReference type="RuleBase" id="RU004508"/>
    </source>
</evidence>
<dbReference type="InterPro" id="IPR000653">
    <property type="entry name" value="DegT/StrS_aminotransferase"/>
</dbReference>
<evidence type="ECO:0000256" key="1">
    <source>
        <dbReference type="ARBA" id="ARBA00022898"/>
    </source>
</evidence>
<dbReference type="Gene3D" id="3.40.640.10">
    <property type="entry name" value="Type I PLP-dependent aspartate aminotransferase-like (Major domain)"/>
    <property type="match status" value="1"/>
</dbReference>
<name>A0ABP9N6G1_9PSEU</name>
<comment type="caution">
    <text evidence="4">The sequence shown here is derived from an EMBL/GenBank/DDBJ whole genome shotgun (WGS) entry which is preliminary data.</text>
</comment>
<keyword evidence="4" id="KW-0808">Transferase</keyword>
<dbReference type="EMBL" id="BAABJO010000001">
    <property type="protein sequence ID" value="GAA5110729.1"/>
    <property type="molecule type" value="Genomic_DNA"/>
</dbReference>